<evidence type="ECO:0000313" key="3">
    <source>
        <dbReference type="Proteomes" id="UP001054945"/>
    </source>
</evidence>
<evidence type="ECO:0000256" key="1">
    <source>
        <dbReference type="SAM" id="MobiDB-lite"/>
    </source>
</evidence>
<keyword evidence="3" id="KW-1185">Reference proteome</keyword>
<feature type="region of interest" description="Disordered" evidence="1">
    <location>
        <begin position="1"/>
        <end position="27"/>
    </location>
</feature>
<gene>
    <name evidence="2" type="ORF">CEXT_287911</name>
</gene>
<comment type="caution">
    <text evidence="2">The sequence shown here is derived from an EMBL/GenBank/DDBJ whole genome shotgun (WGS) entry which is preliminary data.</text>
</comment>
<organism evidence="2 3">
    <name type="scientific">Caerostris extrusa</name>
    <name type="common">Bark spider</name>
    <name type="synonym">Caerostris bankana</name>
    <dbReference type="NCBI Taxonomy" id="172846"/>
    <lineage>
        <taxon>Eukaryota</taxon>
        <taxon>Metazoa</taxon>
        <taxon>Ecdysozoa</taxon>
        <taxon>Arthropoda</taxon>
        <taxon>Chelicerata</taxon>
        <taxon>Arachnida</taxon>
        <taxon>Araneae</taxon>
        <taxon>Araneomorphae</taxon>
        <taxon>Entelegynae</taxon>
        <taxon>Araneoidea</taxon>
        <taxon>Araneidae</taxon>
        <taxon>Caerostris</taxon>
    </lineage>
</organism>
<dbReference type="AlphaFoldDB" id="A0AAV4UYM1"/>
<proteinExistence type="predicted"/>
<evidence type="ECO:0000313" key="2">
    <source>
        <dbReference type="EMBL" id="GIY62718.1"/>
    </source>
</evidence>
<protein>
    <submittedName>
        <fullName evidence="2">Uncharacterized protein</fullName>
    </submittedName>
</protein>
<feature type="region of interest" description="Disordered" evidence="1">
    <location>
        <begin position="133"/>
        <end position="152"/>
    </location>
</feature>
<dbReference type="Proteomes" id="UP001054945">
    <property type="component" value="Unassembled WGS sequence"/>
</dbReference>
<dbReference type="EMBL" id="BPLR01013656">
    <property type="protein sequence ID" value="GIY62718.1"/>
    <property type="molecule type" value="Genomic_DNA"/>
</dbReference>
<accession>A0AAV4UYM1</accession>
<sequence length="152" mass="16711">MDLKHNRGSRGSEIKRKKNKKGPTRQCGIPTQWWPDAKCNVFGYHPYLPPAPYQHLHNISRVANLKDDVGRIGPPWEENVALVVGRGESPRTQEGGKEVRVQEGLSPTSCAGWIVVCVCGGIPQHPLEETSGADISLRSVPTPRPRSSISSK</sequence>
<name>A0AAV4UYM1_CAEEX</name>
<reference evidence="2 3" key="1">
    <citation type="submission" date="2021-06" db="EMBL/GenBank/DDBJ databases">
        <title>Caerostris extrusa draft genome.</title>
        <authorList>
            <person name="Kono N."/>
            <person name="Arakawa K."/>
        </authorList>
    </citation>
    <scope>NUCLEOTIDE SEQUENCE [LARGE SCALE GENOMIC DNA]</scope>
</reference>
<feature type="compositionally biased region" description="Basic and acidic residues" evidence="1">
    <location>
        <begin position="1"/>
        <end position="14"/>
    </location>
</feature>